<evidence type="ECO:0000256" key="4">
    <source>
        <dbReference type="ARBA" id="ARBA00023136"/>
    </source>
</evidence>
<dbReference type="Gene3D" id="1.20.1250.20">
    <property type="entry name" value="MFS general substrate transporter like domains"/>
    <property type="match status" value="1"/>
</dbReference>
<evidence type="ECO:0000256" key="6">
    <source>
        <dbReference type="SAM" id="Phobius"/>
    </source>
</evidence>
<dbReference type="InterPro" id="IPR011701">
    <property type="entry name" value="MFS"/>
</dbReference>
<gene>
    <name evidence="8" type="ORF">CLAFUR5_04993</name>
</gene>
<dbReference type="GO" id="GO:0022857">
    <property type="term" value="F:transmembrane transporter activity"/>
    <property type="evidence" value="ECO:0007669"/>
    <property type="project" value="InterPro"/>
</dbReference>
<feature type="domain" description="Major facilitator superfamily (MFS) profile" evidence="7">
    <location>
        <begin position="188"/>
        <end position="627"/>
    </location>
</feature>
<dbReference type="AlphaFoldDB" id="A0A9Q8LEK6"/>
<feature type="region of interest" description="Disordered" evidence="5">
    <location>
        <begin position="104"/>
        <end position="127"/>
    </location>
</feature>
<feature type="transmembrane region" description="Helical" evidence="6">
    <location>
        <begin position="187"/>
        <end position="214"/>
    </location>
</feature>
<feature type="transmembrane region" description="Helical" evidence="6">
    <location>
        <begin position="541"/>
        <end position="560"/>
    </location>
</feature>
<dbReference type="KEGG" id="ffu:CLAFUR5_04993"/>
<dbReference type="RefSeq" id="XP_047760421.1">
    <property type="nucleotide sequence ID" value="XM_047904141.1"/>
</dbReference>
<dbReference type="SUPFAM" id="SSF103473">
    <property type="entry name" value="MFS general substrate transporter"/>
    <property type="match status" value="1"/>
</dbReference>
<proteinExistence type="predicted"/>
<feature type="transmembrane region" description="Helical" evidence="6">
    <location>
        <begin position="417"/>
        <end position="440"/>
    </location>
</feature>
<dbReference type="GeneID" id="71984871"/>
<feature type="transmembrane region" description="Helical" evidence="6">
    <location>
        <begin position="572"/>
        <end position="594"/>
    </location>
</feature>
<comment type="subcellular location">
    <subcellularLocation>
        <location evidence="1">Membrane</location>
        <topology evidence="1">Multi-pass membrane protein</topology>
    </subcellularLocation>
</comment>
<sequence length="662" mass="73300">MDDHFYSHRWSDLERAHNDPMEGPSNHRKAEPQSRWSTSSSSQNEKDPAIKHKDDDPMEGPSNYRELEDRFHSAAARPKSQHDSINQLHVDNSTMAALQGDRVSFQPGLNTRTTSPKSPSPTRGRHKARKSFAARASQHIFQMRLSKPSTWVPKGNERTPSEEYEPGTLISNDPNDPHNWSEFQKKLTYLTICLFCFLANVNASAFTVATVALIRTFRISPTQATALTALNVLTFGLGNLIWVPVMRILGKKPVYLMAIVVLIVTNVWSCVAGSYGSLLAARMCSGLGAAAADATVPSVVNDLWHGRRKAEKLMWFSGALASGIFLGPLINAWVVERHGWRWTPGWLAGAFGVMFVLAFLFIRETTYRLSTGMWSEEEKPRKKGFVGWMSLTIGREREKNAGEVVVQTLRDIVGMTVYVQVLWASCLIGVIVGWTIIIQITAGQVFTRPAAQGGAYHWRLGLVGVFHIAGWLGAITAGRVGGRFADALATRAQMRQRLPQRPPQCRMQTLAFWAPVCPIGLIIYGVCVAKTTLWVGPAFGYAIHSFGFAAIANIGITYVVDCFGELASEGLVSLFIIRNIIGVVCSFYCNPWIARDGMPAAFGTMAALEWILLACAVPMFFFHDRLLTWTKTYGPAVRLPAPTHPHTDQTEMQTIHPPAESV</sequence>
<feature type="transmembrane region" description="Helical" evidence="6">
    <location>
        <begin position="313"/>
        <end position="334"/>
    </location>
</feature>
<evidence type="ECO:0000313" key="9">
    <source>
        <dbReference type="Proteomes" id="UP000756132"/>
    </source>
</evidence>
<feature type="region of interest" description="Disordered" evidence="5">
    <location>
        <begin position="1"/>
        <end position="85"/>
    </location>
</feature>
<feature type="transmembrane region" description="Helical" evidence="6">
    <location>
        <begin position="510"/>
        <end position="535"/>
    </location>
</feature>
<feature type="transmembrane region" description="Helical" evidence="6">
    <location>
        <begin position="255"/>
        <end position="275"/>
    </location>
</feature>
<feature type="region of interest" description="Disordered" evidence="5">
    <location>
        <begin position="149"/>
        <end position="171"/>
    </location>
</feature>
<feature type="transmembrane region" description="Helical" evidence="6">
    <location>
        <begin position="600"/>
        <end position="622"/>
    </location>
</feature>
<protein>
    <submittedName>
        <fullName evidence="8">MFS transporter fsa7</fullName>
    </submittedName>
</protein>
<evidence type="ECO:0000256" key="5">
    <source>
        <dbReference type="SAM" id="MobiDB-lite"/>
    </source>
</evidence>
<dbReference type="InterPro" id="IPR020846">
    <property type="entry name" value="MFS_dom"/>
</dbReference>
<dbReference type="OrthoDB" id="268400at2759"/>
<dbReference type="InterPro" id="IPR036259">
    <property type="entry name" value="MFS_trans_sf"/>
</dbReference>
<dbReference type="OMA" id="YNWPAGS"/>
<keyword evidence="9" id="KW-1185">Reference proteome</keyword>
<feature type="transmembrane region" description="Helical" evidence="6">
    <location>
        <begin position="346"/>
        <end position="362"/>
    </location>
</feature>
<dbReference type="PANTHER" id="PTHR23502">
    <property type="entry name" value="MAJOR FACILITATOR SUPERFAMILY"/>
    <property type="match status" value="1"/>
</dbReference>
<keyword evidence="3 6" id="KW-1133">Transmembrane helix</keyword>
<evidence type="ECO:0000313" key="8">
    <source>
        <dbReference type="EMBL" id="UJO16055.1"/>
    </source>
</evidence>
<feature type="transmembrane region" description="Helical" evidence="6">
    <location>
        <begin position="460"/>
        <end position="489"/>
    </location>
</feature>
<dbReference type="PANTHER" id="PTHR23502:SF160">
    <property type="entry name" value="MAJOR FACILITATOR SUPERFAMILY (MFS) PROFILE DOMAIN-CONTAINING PROTEIN-RELATED"/>
    <property type="match status" value="1"/>
</dbReference>
<accession>A0A9Q8LEK6</accession>
<dbReference type="GO" id="GO:0005886">
    <property type="term" value="C:plasma membrane"/>
    <property type="evidence" value="ECO:0007669"/>
    <property type="project" value="TreeGrafter"/>
</dbReference>
<feature type="compositionally biased region" description="Low complexity" evidence="5">
    <location>
        <begin position="111"/>
        <end position="122"/>
    </location>
</feature>
<evidence type="ECO:0000256" key="1">
    <source>
        <dbReference type="ARBA" id="ARBA00004141"/>
    </source>
</evidence>
<dbReference type="Pfam" id="PF07690">
    <property type="entry name" value="MFS_1"/>
    <property type="match status" value="1"/>
</dbReference>
<dbReference type="EMBL" id="CP090166">
    <property type="protein sequence ID" value="UJO16055.1"/>
    <property type="molecule type" value="Genomic_DNA"/>
</dbReference>
<dbReference type="Proteomes" id="UP000756132">
    <property type="component" value="Chromosome 4"/>
</dbReference>
<keyword evidence="4 6" id="KW-0472">Membrane</keyword>
<name>A0A9Q8LEK6_PASFU</name>
<dbReference type="PROSITE" id="PS50850">
    <property type="entry name" value="MFS"/>
    <property type="match status" value="1"/>
</dbReference>
<organism evidence="8 9">
    <name type="scientific">Passalora fulva</name>
    <name type="common">Tomato leaf mold</name>
    <name type="synonym">Cladosporium fulvum</name>
    <dbReference type="NCBI Taxonomy" id="5499"/>
    <lineage>
        <taxon>Eukaryota</taxon>
        <taxon>Fungi</taxon>
        <taxon>Dikarya</taxon>
        <taxon>Ascomycota</taxon>
        <taxon>Pezizomycotina</taxon>
        <taxon>Dothideomycetes</taxon>
        <taxon>Dothideomycetidae</taxon>
        <taxon>Mycosphaerellales</taxon>
        <taxon>Mycosphaerellaceae</taxon>
        <taxon>Fulvia</taxon>
    </lineage>
</organism>
<feature type="region of interest" description="Disordered" evidence="5">
    <location>
        <begin position="643"/>
        <end position="662"/>
    </location>
</feature>
<reference evidence="8" key="2">
    <citation type="journal article" date="2022" name="Microb. Genom.">
        <title>A chromosome-scale genome assembly of the tomato pathogen Cladosporium fulvum reveals a compartmentalized genome architecture and the presence of a dispensable chromosome.</title>
        <authorList>
            <person name="Zaccaron A.Z."/>
            <person name="Chen L.H."/>
            <person name="Samaras A."/>
            <person name="Stergiopoulos I."/>
        </authorList>
    </citation>
    <scope>NUCLEOTIDE SEQUENCE</scope>
    <source>
        <strain evidence="8">Race5_Kim</strain>
    </source>
</reference>
<evidence type="ECO:0000256" key="3">
    <source>
        <dbReference type="ARBA" id="ARBA00022989"/>
    </source>
</evidence>
<evidence type="ECO:0000256" key="2">
    <source>
        <dbReference type="ARBA" id="ARBA00022692"/>
    </source>
</evidence>
<feature type="compositionally biased region" description="Basic and acidic residues" evidence="5">
    <location>
        <begin position="44"/>
        <end position="55"/>
    </location>
</feature>
<reference evidence="8" key="1">
    <citation type="submission" date="2021-12" db="EMBL/GenBank/DDBJ databases">
        <authorList>
            <person name="Zaccaron A."/>
            <person name="Stergiopoulos I."/>
        </authorList>
    </citation>
    <scope>NUCLEOTIDE SEQUENCE</scope>
    <source>
        <strain evidence="8">Race5_Kim</strain>
    </source>
</reference>
<feature type="transmembrane region" description="Helical" evidence="6">
    <location>
        <begin position="226"/>
        <end position="249"/>
    </location>
</feature>
<keyword evidence="2 6" id="KW-0812">Transmembrane</keyword>
<feature type="compositionally biased region" description="Basic and acidic residues" evidence="5">
    <location>
        <begin position="1"/>
        <end position="20"/>
    </location>
</feature>
<evidence type="ECO:0000259" key="7">
    <source>
        <dbReference type="PROSITE" id="PS50850"/>
    </source>
</evidence>